<feature type="domain" description="N-acetyltransferase" evidence="1">
    <location>
        <begin position="5"/>
        <end position="169"/>
    </location>
</feature>
<dbReference type="InterPro" id="IPR000182">
    <property type="entry name" value="GNAT_dom"/>
</dbReference>
<sequence length="169" mass="20311">MKKWTIHPAVYKSDFERLKTWFLQAREDLNREEIDQWQDWPALEASLKTLLIAEEGYFVYRGNEPIGFYGLSFYDQVYEKYRIWSNESYGAVHRLVMNPLVKGEGLSRQLFTQFERQIKQGERKSVRIDTHSDNQRMRHILKQEEYRYCGKICLLDGSERLAYEKGIKE</sequence>
<dbReference type="Pfam" id="PF00583">
    <property type="entry name" value="Acetyltransf_1"/>
    <property type="match status" value="1"/>
</dbReference>
<accession>A0A133Y2R3</accession>
<dbReference type="GO" id="GO:0016747">
    <property type="term" value="F:acyltransferase activity, transferring groups other than amino-acyl groups"/>
    <property type="evidence" value="ECO:0007669"/>
    <property type="project" value="InterPro"/>
</dbReference>
<keyword evidence="2" id="KW-0808">Transferase</keyword>
<dbReference type="Gene3D" id="3.40.630.30">
    <property type="match status" value="1"/>
</dbReference>
<dbReference type="STRING" id="87541.AWM71_01475"/>
<dbReference type="SUPFAM" id="SSF55729">
    <property type="entry name" value="Acyl-CoA N-acyltransferases (Nat)"/>
    <property type="match status" value="1"/>
</dbReference>
<dbReference type="PROSITE" id="PS51186">
    <property type="entry name" value="GNAT"/>
    <property type="match status" value="1"/>
</dbReference>
<name>A0A133Y2R3_9LACT</name>
<dbReference type="InterPro" id="IPR016181">
    <property type="entry name" value="Acyl_CoA_acyltransferase"/>
</dbReference>
<organism evidence="2 3">
    <name type="scientific">Aerococcus christensenii</name>
    <dbReference type="NCBI Taxonomy" id="87541"/>
    <lineage>
        <taxon>Bacteria</taxon>
        <taxon>Bacillati</taxon>
        <taxon>Bacillota</taxon>
        <taxon>Bacilli</taxon>
        <taxon>Lactobacillales</taxon>
        <taxon>Aerococcaceae</taxon>
        <taxon>Aerococcus</taxon>
    </lineage>
</organism>
<dbReference type="OrthoDB" id="9796381at2"/>
<dbReference type="RefSeq" id="WP_060936604.1">
    <property type="nucleotide sequence ID" value="NZ_JASOZP010000003.1"/>
</dbReference>
<evidence type="ECO:0000313" key="3">
    <source>
        <dbReference type="Proteomes" id="UP000070422"/>
    </source>
</evidence>
<comment type="caution">
    <text evidence="2">The sequence shown here is derived from an EMBL/GenBank/DDBJ whole genome shotgun (WGS) entry which is preliminary data.</text>
</comment>
<protein>
    <submittedName>
        <fullName evidence="2">Acetyltransferase, GNAT family</fullName>
    </submittedName>
</protein>
<proteinExistence type="predicted"/>
<dbReference type="EMBL" id="LSCQ01000026">
    <property type="protein sequence ID" value="KXB37482.1"/>
    <property type="molecule type" value="Genomic_DNA"/>
</dbReference>
<dbReference type="Proteomes" id="UP000070422">
    <property type="component" value="Unassembled WGS sequence"/>
</dbReference>
<dbReference type="AlphaFoldDB" id="A0A133Y2R3"/>
<evidence type="ECO:0000259" key="1">
    <source>
        <dbReference type="PROSITE" id="PS51186"/>
    </source>
</evidence>
<dbReference type="PATRIC" id="fig|87541.4.peg.559"/>
<gene>
    <name evidence="2" type="ORF">HMPREF3187_00557</name>
</gene>
<reference evidence="2 3" key="1">
    <citation type="submission" date="2016-01" db="EMBL/GenBank/DDBJ databases">
        <authorList>
            <person name="Oliw E.H."/>
        </authorList>
    </citation>
    <scope>NUCLEOTIDE SEQUENCE [LARGE SCALE GENOMIC DNA]</scope>
    <source>
        <strain evidence="2 3">KA00635</strain>
    </source>
</reference>
<evidence type="ECO:0000313" key="2">
    <source>
        <dbReference type="EMBL" id="KXB37482.1"/>
    </source>
</evidence>